<dbReference type="PANTHER" id="PTHR33525:SF4">
    <property type="entry name" value="CYCLIC DI-GMP PHOSPHODIESTERASE CDGJ"/>
    <property type="match status" value="1"/>
</dbReference>
<dbReference type="KEGG" id="ajp:AMJAP_0186"/>
<dbReference type="InterPro" id="IPR013976">
    <property type="entry name" value="HDOD"/>
</dbReference>
<accession>A0A7R6PHX2</accession>
<dbReference type="PROSITE" id="PS51833">
    <property type="entry name" value="HDOD"/>
    <property type="match status" value="1"/>
</dbReference>
<dbReference type="Proteomes" id="UP000595663">
    <property type="component" value="Chromosome"/>
</dbReference>
<reference evidence="2 3" key="1">
    <citation type="journal article" date="2008" name="Int. J. Syst. Evol. Microbiol.">
        <title>Amphritea japonica sp. nov. and Amphritea balenae sp. nov., isolated from the sediment adjacent to sperm whale carcasses off Kagoshima, Japan.</title>
        <authorList>
            <person name="Miyazaki M."/>
            <person name="Nogi Y."/>
            <person name="Fujiwara Y."/>
            <person name="Kawato M."/>
            <person name="Nagahama T."/>
            <person name="Kubokawa K."/>
            <person name="Horikoshi K."/>
        </authorList>
    </citation>
    <scope>NUCLEOTIDE SEQUENCE [LARGE SCALE GENOMIC DNA]</scope>
    <source>
        <strain evidence="2 3">ATCC BAA-1530</strain>
    </source>
</reference>
<dbReference type="Pfam" id="PF08668">
    <property type="entry name" value="HDOD"/>
    <property type="match status" value="1"/>
</dbReference>
<dbReference type="InterPro" id="IPR052340">
    <property type="entry name" value="RNase_Y/CdgJ"/>
</dbReference>
<evidence type="ECO:0000313" key="2">
    <source>
        <dbReference type="EMBL" id="BBB24785.1"/>
    </source>
</evidence>
<gene>
    <name evidence="2" type="ORF">AMJAP_0186</name>
</gene>
<dbReference type="PIRSF" id="PIRSF003180">
    <property type="entry name" value="DiGMPpdiest_YuxH"/>
    <property type="match status" value="1"/>
</dbReference>
<dbReference type="RefSeq" id="WP_019621043.1">
    <property type="nucleotide sequence ID" value="NZ_AP014545.1"/>
</dbReference>
<dbReference type="SUPFAM" id="SSF109604">
    <property type="entry name" value="HD-domain/PDEase-like"/>
    <property type="match status" value="1"/>
</dbReference>
<evidence type="ECO:0000259" key="1">
    <source>
        <dbReference type="PROSITE" id="PS51833"/>
    </source>
</evidence>
<name>A0A7R6PHX2_9GAMM</name>
<dbReference type="AlphaFoldDB" id="A0A7R6PHX2"/>
<dbReference type="Pfam" id="PF00563">
    <property type="entry name" value="EAL"/>
    <property type="match status" value="1"/>
</dbReference>
<sequence length="411" mass="46592">MSKVLDEEQLKDGSVLLARQPVFNKNQDVEAYSLLYRSDDGTLPEEFSDEQATASVILNNYAVASSDGKTKHLPLYVKLTQSMLLSDMLPNLPQNNVIFELLREDGISKELLAILRERKQQGYRFALTHYTGDKAQTALLDLMHVAKIDIQRHSDAELKQLVNFCKPYHLDLLADKVESQDDFRRAMGLGFNLFQGFFLCRPVSVKGKSFTSSKVLLLELLAELENPVSTADSVEQIVINDPVMAYKILRLVNSAAFRTPKQIESISHAISLIGMDQVKKWATLFLLSGQSGKPVELTRIMLIRGRMCELLAEMLSYSQPINFFMVGLLSQLDAMMDMEMQALMDEIPLNDSIKQAILSRDNQMGEILTEVQHYERAEWDDLSGMLDRPFYEVAYRHSLQWADQVLASLQG</sequence>
<dbReference type="Gene3D" id="3.20.20.450">
    <property type="entry name" value="EAL domain"/>
    <property type="match status" value="1"/>
</dbReference>
<dbReference type="EMBL" id="AP014545">
    <property type="protein sequence ID" value="BBB24785.1"/>
    <property type="molecule type" value="Genomic_DNA"/>
</dbReference>
<proteinExistence type="predicted"/>
<keyword evidence="3" id="KW-1185">Reference proteome</keyword>
<organism evidence="2 3">
    <name type="scientific">Amphritea japonica ATCC BAA-1530</name>
    <dbReference type="NCBI Taxonomy" id="1278309"/>
    <lineage>
        <taxon>Bacteria</taxon>
        <taxon>Pseudomonadati</taxon>
        <taxon>Pseudomonadota</taxon>
        <taxon>Gammaproteobacteria</taxon>
        <taxon>Oceanospirillales</taxon>
        <taxon>Oceanospirillaceae</taxon>
        <taxon>Amphritea</taxon>
    </lineage>
</organism>
<evidence type="ECO:0000313" key="3">
    <source>
        <dbReference type="Proteomes" id="UP000595663"/>
    </source>
</evidence>
<dbReference type="Gene3D" id="1.10.3210.10">
    <property type="entry name" value="Hypothetical protein af1432"/>
    <property type="match status" value="1"/>
</dbReference>
<dbReference type="SUPFAM" id="SSF141868">
    <property type="entry name" value="EAL domain-like"/>
    <property type="match status" value="1"/>
</dbReference>
<dbReference type="InterPro" id="IPR014408">
    <property type="entry name" value="dGMP_Pdiesterase_EAL/HD-GYP"/>
</dbReference>
<feature type="domain" description="HDOD" evidence="1">
    <location>
        <begin position="210"/>
        <end position="395"/>
    </location>
</feature>
<dbReference type="InterPro" id="IPR035919">
    <property type="entry name" value="EAL_sf"/>
</dbReference>
<dbReference type="InterPro" id="IPR001633">
    <property type="entry name" value="EAL_dom"/>
</dbReference>
<dbReference type="PANTHER" id="PTHR33525">
    <property type="match status" value="1"/>
</dbReference>
<protein>
    <submittedName>
        <fullName evidence="2">Signal transduction protein</fullName>
    </submittedName>
</protein>